<evidence type="ECO:0000256" key="1">
    <source>
        <dbReference type="SAM" id="MobiDB-lite"/>
    </source>
</evidence>
<evidence type="ECO:0000313" key="3">
    <source>
        <dbReference type="WBParaSite" id="TREG1_56130.1"/>
    </source>
</evidence>
<feature type="region of interest" description="Disordered" evidence="1">
    <location>
        <begin position="184"/>
        <end position="214"/>
    </location>
</feature>
<feature type="compositionally biased region" description="Low complexity" evidence="1">
    <location>
        <begin position="201"/>
        <end position="211"/>
    </location>
</feature>
<organism evidence="2 3">
    <name type="scientific">Trichobilharzia regenti</name>
    <name type="common">Nasal bird schistosome</name>
    <dbReference type="NCBI Taxonomy" id="157069"/>
    <lineage>
        <taxon>Eukaryota</taxon>
        <taxon>Metazoa</taxon>
        <taxon>Spiralia</taxon>
        <taxon>Lophotrochozoa</taxon>
        <taxon>Platyhelminthes</taxon>
        <taxon>Trematoda</taxon>
        <taxon>Digenea</taxon>
        <taxon>Strigeidida</taxon>
        <taxon>Schistosomatoidea</taxon>
        <taxon>Schistosomatidae</taxon>
        <taxon>Trichobilharzia</taxon>
    </lineage>
</organism>
<accession>A0AA85K5J8</accession>
<dbReference type="Gene3D" id="1.10.1410.10">
    <property type="match status" value="1"/>
</dbReference>
<dbReference type="Proteomes" id="UP000050795">
    <property type="component" value="Unassembled WGS sequence"/>
</dbReference>
<feature type="compositionally biased region" description="Basic residues" evidence="1">
    <location>
        <begin position="1"/>
        <end position="13"/>
    </location>
</feature>
<dbReference type="WBParaSite" id="TREG1_56130.1">
    <property type="protein sequence ID" value="TREG1_56130.1"/>
    <property type="gene ID" value="TREG1_56130"/>
</dbReference>
<dbReference type="GO" id="GO:0031123">
    <property type="term" value="P:RNA 3'-end processing"/>
    <property type="evidence" value="ECO:0007669"/>
    <property type="project" value="TreeGrafter"/>
</dbReference>
<evidence type="ECO:0000313" key="2">
    <source>
        <dbReference type="Proteomes" id="UP000050795"/>
    </source>
</evidence>
<dbReference type="GO" id="GO:0016779">
    <property type="term" value="F:nucleotidyltransferase activity"/>
    <property type="evidence" value="ECO:0007669"/>
    <property type="project" value="TreeGrafter"/>
</dbReference>
<dbReference type="PANTHER" id="PTHR12271:SF40">
    <property type="entry name" value="POLY(A) RNA POLYMERASE GLD2"/>
    <property type="match status" value="1"/>
</dbReference>
<name>A0AA85K5J8_TRIRE</name>
<reference evidence="3" key="2">
    <citation type="submission" date="2023-11" db="UniProtKB">
        <authorList>
            <consortium name="WormBaseParasite"/>
        </authorList>
    </citation>
    <scope>IDENTIFICATION</scope>
</reference>
<dbReference type="SUPFAM" id="SSF81631">
    <property type="entry name" value="PAP/OAS1 substrate-binding domain"/>
    <property type="match status" value="1"/>
</dbReference>
<sequence>MVTNSRKNRRKSGQSRPVQDKATNEEDQMETVELSRIPPDKLNYLNINHIFLELHKSKRKYELVCNACGISMTTVGAAIHHTSMTYHNVNVTTVELKHTLFYLPPITESHRVALNASLKSSTASVIADRNEIQRRQNFANDLIAAIEARIPNIRVRGTGSVWFNLALPDVEVSLDAVRVDDTNEPFSPTKESVIDYENAGPLSPLSDSSQLSDEEKRAKANSLGLGYVLSHIFELLQCNACEQPTSEFEDTTMSEENIHNSVASSDKTEANQMSELPKFPKFQTVLRTNTDTFYLSLTDLHGVAYHIGTGHPNGYDLAKLIDTYLKLNDKALQLSILFRKLARLAHLDMPENGTFDEPIIPMLVIFYLQHCDPSILPNLHNLYRQHIDNIPQDSYHQVLLPDGDCSFITDIELIRSLCPDKPSTDSSCESPSLADLWLGFLRFYLFDFKMSSCAIDIMRSQPVTKSGGAKRYFTVIDPFKKNRNLCSNVTAVSLDYINSQLLAAYGYFGVPRLAKNGRHVFTKISVAKEINLVNEEDKGDGDNENEHQATKTNTEQNENTTTTINSAKTTPEKGTKVKIVHIIPIFDDSDGFVKNLNKVTNLISEKFHSLSIARNNIDAFESLGSEDLVNSLNDQNNKLKTLPLSQMLPHFLYCVMDELFESVDVPGLVAACSNLPQSKFFLPLTGSDEMTLSDFNWIARNYAYRFWLKHFNLYVSKGIYTVQKRKVVRCSTFLFRMSLKSWLSTLDPLKKTVNSTNDDANIQEGNGAALQKQKNQMKRNAKDHIHH</sequence>
<protein>
    <submittedName>
        <fullName evidence="3">Uncharacterized protein</fullName>
    </submittedName>
</protein>
<reference evidence="2" key="1">
    <citation type="submission" date="2022-06" db="EMBL/GenBank/DDBJ databases">
        <authorList>
            <person name="Berger JAMES D."/>
            <person name="Berger JAMES D."/>
        </authorList>
    </citation>
    <scope>NUCLEOTIDE SEQUENCE [LARGE SCALE GENOMIC DNA]</scope>
</reference>
<feature type="compositionally biased region" description="Low complexity" evidence="1">
    <location>
        <begin position="550"/>
        <end position="569"/>
    </location>
</feature>
<feature type="region of interest" description="Disordered" evidence="1">
    <location>
        <begin position="1"/>
        <end position="34"/>
    </location>
</feature>
<feature type="region of interest" description="Disordered" evidence="1">
    <location>
        <begin position="535"/>
        <end position="569"/>
    </location>
</feature>
<dbReference type="PANTHER" id="PTHR12271">
    <property type="entry name" value="POLY A POLYMERASE CID PAP -RELATED"/>
    <property type="match status" value="1"/>
</dbReference>
<feature type="compositionally biased region" description="Basic and acidic residues" evidence="1">
    <location>
        <begin position="540"/>
        <end position="549"/>
    </location>
</feature>
<dbReference type="AlphaFoldDB" id="A0AA85K5J8"/>
<proteinExistence type="predicted"/>
<keyword evidence="2" id="KW-1185">Reference proteome</keyword>